<dbReference type="Gene3D" id="3.30.360.10">
    <property type="entry name" value="Dihydrodipicolinate Reductase, domain 2"/>
    <property type="match status" value="1"/>
</dbReference>
<keyword evidence="3" id="KW-1185">Reference proteome</keyword>
<proteinExistence type="predicted"/>
<sequence>MIPCAIIGLGRIASLLEDDTKREKPASHAGAVSAHPETFIAAGMDSDPERRELFSRRWGDVPVYDDPRLMLQDSSPEILHICTHADSHLDYLALALEYRIPVVVLEKPVSDSLGRAKRMLKRLQRSSTRVVVNHERRYSRDYLAARECIRSMRYGPVRSVNARLFMGRNRPLEAVLLYDGTHLFDIISFLLAEPIRGIRRLPGIPPESSSIFTGARCASVPVCVEVGNHRDHVVFELEFSFEEGRLRIGNGVYEEFESRESPWYDEMRSLIPVETELPEKTGYFSGMFEDAVRLAKEPGAVPLSSYADGLESLRIVELIRRRMRFTSFWR</sequence>
<dbReference type="STRING" id="1963862.B4O97_00905"/>
<dbReference type="PANTHER" id="PTHR43708:SF8">
    <property type="entry name" value="OXIDOREDUCTASE"/>
    <property type="match status" value="1"/>
</dbReference>
<feature type="domain" description="Gfo/Idh/MocA-like oxidoreductase N-terminal" evidence="1">
    <location>
        <begin position="4"/>
        <end position="134"/>
    </location>
</feature>
<dbReference type="InterPro" id="IPR036291">
    <property type="entry name" value="NAD(P)-bd_dom_sf"/>
</dbReference>
<evidence type="ECO:0000313" key="3">
    <source>
        <dbReference type="Proteomes" id="UP000192343"/>
    </source>
</evidence>
<dbReference type="RefSeq" id="WP_083047388.1">
    <property type="nucleotide sequence ID" value="NZ_MWQY01000001.1"/>
</dbReference>
<dbReference type="GO" id="GO:0000166">
    <property type="term" value="F:nucleotide binding"/>
    <property type="evidence" value="ECO:0007669"/>
    <property type="project" value="InterPro"/>
</dbReference>
<dbReference type="OrthoDB" id="9815825at2"/>
<dbReference type="SUPFAM" id="SSF51735">
    <property type="entry name" value="NAD(P)-binding Rossmann-fold domains"/>
    <property type="match status" value="1"/>
</dbReference>
<reference evidence="2 3" key="1">
    <citation type="submission" date="2017-03" db="EMBL/GenBank/DDBJ databases">
        <title>Draft Genome sequence of Marispirochaeta sp. strain JC444.</title>
        <authorList>
            <person name="Shivani Y."/>
            <person name="Subhash Y."/>
            <person name="Sasikala C."/>
            <person name="Ramana C."/>
        </authorList>
    </citation>
    <scope>NUCLEOTIDE SEQUENCE [LARGE SCALE GENOMIC DNA]</scope>
    <source>
        <strain evidence="2 3">JC444</strain>
    </source>
</reference>
<dbReference type="Pfam" id="PF01408">
    <property type="entry name" value="GFO_IDH_MocA"/>
    <property type="match status" value="1"/>
</dbReference>
<dbReference type="AlphaFoldDB" id="A0A1Y1S2Y6"/>
<evidence type="ECO:0000313" key="2">
    <source>
        <dbReference type="EMBL" id="ORC38348.1"/>
    </source>
</evidence>
<dbReference type="Gene3D" id="3.40.50.720">
    <property type="entry name" value="NAD(P)-binding Rossmann-like Domain"/>
    <property type="match status" value="1"/>
</dbReference>
<dbReference type="PANTHER" id="PTHR43708">
    <property type="entry name" value="CONSERVED EXPRESSED OXIDOREDUCTASE (EUROFUNG)"/>
    <property type="match status" value="1"/>
</dbReference>
<protein>
    <recommendedName>
        <fullName evidence="1">Gfo/Idh/MocA-like oxidoreductase N-terminal domain-containing protein</fullName>
    </recommendedName>
</protein>
<evidence type="ECO:0000259" key="1">
    <source>
        <dbReference type="Pfam" id="PF01408"/>
    </source>
</evidence>
<dbReference type="InterPro" id="IPR000683">
    <property type="entry name" value="Gfo/Idh/MocA-like_OxRdtase_N"/>
</dbReference>
<accession>A0A1Y1S2Y6</accession>
<comment type="caution">
    <text evidence="2">The sequence shown here is derived from an EMBL/GenBank/DDBJ whole genome shotgun (WGS) entry which is preliminary data.</text>
</comment>
<gene>
    <name evidence="2" type="ORF">B4O97_00905</name>
</gene>
<organism evidence="2 3">
    <name type="scientific">Marispirochaeta aestuarii</name>
    <dbReference type="NCBI Taxonomy" id="1963862"/>
    <lineage>
        <taxon>Bacteria</taxon>
        <taxon>Pseudomonadati</taxon>
        <taxon>Spirochaetota</taxon>
        <taxon>Spirochaetia</taxon>
        <taxon>Spirochaetales</taxon>
        <taxon>Spirochaetaceae</taxon>
        <taxon>Marispirochaeta</taxon>
    </lineage>
</organism>
<dbReference type="EMBL" id="MWQY01000001">
    <property type="protein sequence ID" value="ORC38348.1"/>
    <property type="molecule type" value="Genomic_DNA"/>
</dbReference>
<dbReference type="InterPro" id="IPR051317">
    <property type="entry name" value="Gfo/Idh/MocA_oxidoreduct"/>
</dbReference>
<name>A0A1Y1S2Y6_9SPIO</name>
<dbReference type="Proteomes" id="UP000192343">
    <property type="component" value="Unassembled WGS sequence"/>
</dbReference>